<sequence length="509" mass="57739">MHLIDNLGLVFVTAIIAIILYITIQALNNLYRHPLSRFPGPRLWAISRIPYVWTLIKGDLTQRTHELHQRHGPIVRLAPNELSFIDGQAWRDIYDHHQRRPNFPKNPLWMAPGNDGIHSILSANDADHARYRRLLSHAFSEKALRQQEHLLQSYIALLVQRLRTRASSTESAVIDMVQWLNFTTFDIIGDLSLGESFHCLDESRYHSWLSILFTQFRTGALFIALRFFGLAGYAKMLLPKSLLQKRKDHINMANERIRRRRAQGVSVDGQRNDFMTFILRHNDEKSMSDPEIEATLRILVLAGSETTATALSGIIGNLLGSPKAMKELTSEIRSSFRHASEISAERVSELSYLGAVIEEGLRLCTPVALGMPRVVPAGGAEVSGHLLPEGTFVSASGYASNRSKLNFPNSPLEFEPSRWLSRTPSSNDPGFQTNDATSPSAFNPFSLGPRRCLGRSLAYLEMRLILAHLIWTIDFEATESKENPWSWEQQKSWILWEKTPLIVRVRCRA</sequence>
<dbReference type="PROSITE" id="PS00086">
    <property type="entry name" value="CYTOCHROME_P450"/>
    <property type="match status" value="1"/>
</dbReference>
<comment type="similarity">
    <text evidence="2 7">Belongs to the cytochrome P450 family.</text>
</comment>
<evidence type="ECO:0000256" key="2">
    <source>
        <dbReference type="ARBA" id="ARBA00010617"/>
    </source>
</evidence>
<accession>A0AA39QW18</accession>
<keyword evidence="4 6" id="KW-0479">Metal-binding</keyword>
<evidence type="ECO:0000256" key="5">
    <source>
        <dbReference type="ARBA" id="ARBA00023004"/>
    </source>
</evidence>
<keyword evidence="8" id="KW-0472">Membrane</keyword>
<dbReference type="InterPro" id="IPR002401">
    <property type="entry name" value="Cyt_P450_E_grp-I"/>
</dbReference>
<evidence type="ECO:0000256" key="7">
    <source>
        <dbReference type="RuleBase" id="RU000461"/>
    </source>
</evidence>
<feature type="transmembrane region" description="Helical" evidence="8">
    <location>
        <begin position="7"/>
        <end position="27"/>
    </location>
</feature>
<dbReference type="InterPro" id="IPR050121">
    <property type="entry name" value="Cytochrome_P450_monoxygenase"/>
</dbReference>
<name>A0AA39QW18_9LECA</name>
<evidence type="ECO:0000313" key="10">
    <source>
        <dbReference type="Proteomes" id="UP001166286"/>
    </source>
</evidence>
<dbReference type="SUPFAM" id="SSF48264">
    <property type="entry name" value="Cytochrome P450"/>
    <property type="match status" value="1"/>
</dbReference>
<evidence type="ECO:0000313" key="9">
    <source>
        <dbReference type="EMBL" id="KAK0509476.1"/>
    </source>
</evidence>
<dbReference type="Proteomes" id="UP001166286">
    <property type="component" value="Unassembled WGS sequence"/>
</dbReference>
<dbReference type="GO" id="GO:0004497">
    <property type="term" value="F:monooxygenase activity"/>
    <property type="evidence" value="ECO:0007669"/>
    <property type="project" value="UniProtKB-KW"/>
</dbReference>
<keyword evidence="3 6" id="KW-0349">Heme</keyword>
<dbReference type="EMBL" id="JAFEKC020000018">
    <property type="protein sequence ID" value="KAK0509476.1"/>
    <property type="molecule type" value="Genomic_DNA"/>
</dbReference>
<comment type="caution">
    <text evidence="9">The sequence shown here is derived from an EMBL/GenBank/DDBJ whole genome shotgun (WGS) entry which is preliminary data.</text>
</comment>
<dbReference type="Pfam" id="PF00067">
    <property type="entry name" value="p450"/>
    <property type="match status" value="1"/>
</dbReference>
<evidence type="ECO:0000256" key="6">
    <source>
        <dbReference type="PIRSR" id="PIRSR602401-1"/>
    </source>
</evidence>
<keyword evidence="7" id="KW-0560">Oxidoreductase</keyword>
<dbReference type="InterPro" id="IPR017972">
    <property type="entry name" value="Cyt_P450_CS"/>
</dbReference>
<dbReference type="Gene3D" id="1.10.630.10">
    <property type="entry name" value="Cytochrome P450"/>
    <property type="match status" value="1"/>
</dbReference>
<dbReference type="PRINTS" id="PR00385">
    <property type="entry name" value="P450"/>
</dbReference>
<comment type="cofactor">
    <cofactor evidence="1 6">
        <name>heme</name>
        <dbReference type="ChEBI" id="CHEBI:30413"/>
    </cofactor>
</comment>
<dbReference type="AlphaFoldDB" id="A0AA39QW18"/>
<dbReference type="InterPro" id="IPR036396">
    <property type="entry name" value="Cyt_P450_sf"/>
</dbReference>
<keyword evidence="8" id="KW-1133">Transmembrane helix</keyword>
<evidence type="ECO:0008006" key="11">
    <source>
        <dbReference type="Google" id="ProtNLM"/>
    </source>
</evidence>
<dbReference type="PANTHER" id="PTHR24305:SF210">
    <property type="entry name" value="CYTOCHROME P450 MONOOXYGENASE ASQL-RELATED"/>
    <property type="match status" value="1"/>
</dbReference>
<organism evidence="9 10">
    <name type="scientific">Cladonia borealis</name>
    <dbReference type="NCBI Taxonomy" id="184061"/>
    <lineage>
        <taxon>Eukaryota</taxon>
        <taxon>Fungi</taxon>
        <taxon>Dikarya</taxon>
        <taxon>Ascomycota</taxon>
        <taxon>Pezizomycotina</taxon>
        <taxon>Lecanoromycetes</taxon>
        <taxon>OSLEUM clade</taxon>
        <taxon>Lecanoromycetidae</taxon>
        <taxon>Lecanorales</taxon>
        <taxon>Lecanorineae</taxon>
        <taxon>Cladoniaceae</taxon>
        <taxon>Cladonia</taxon>
    </lineage>
</organism>
<dbReference type="GO" id="GO:0016705">
    <property type="term" value="F:oxidoreductase activity, acting on paired donors, with incorporation or reduction of molecular oxygen"/>
    <property type="evidence" value="ECO:0007669"/>
    <property type="project" value="InterPro"/>
</dbReference>
<dbReference type="PANTHER" id="PTHR24305">
    <property type="entry name" value="CYTOCHROME P450"/>
    <property type="match status" value="1"/>
</dbReference>
<keyword evidence="7" id="KW-0503">Monooxygenase</keyword>
<proteinExistence type="inferred from homology"/>
<evidence type="ECO:0000256" key="3">
    <source>
        <dbReference type="ARBA" id="ARBA00022617"/>
    </source>
</evidence>
<gene>
    <name evidence="9" type="ORF">JMJ35_007870</name>
</gene>
<dbReference type="PRINTS" id="PR00463">
    <property type="entry name" value="EP450I"/>
</dbReference>
<feature type="binding site" description="axial binding residue" evidence="6">
    <location>
        <position position="452"/>
    </location>
    <ligand>
        <name>heme</name>
        <dbReference type="ChEBI" id="CHEBI:30413"/>
    </ligand>
    <ligandPart>
        <name>Fe</name>
        <dbReference type="ChEBI" id="CHEBI:18248"/>
    </ligandPart>
</feature>
<evidence type="ECO:0000256" key="8">
    <source>
        <dbReference type="SAM" id="Phobius"/>
    </source>
</evidence>
<dbReference type="GO" id="GO:0020037">
    <property type="term" value="F:heme binding"/>
    <property type="evidence" value="ECO:0007669"/>
    <property type="project" value="InterPro"/>
</dbReference>
<dbReference type="CDD" id="cd11058">
    <property type="entry name" value="CYP60B-like"/>
    <property type="match status" value="1"/>
</dbReference>
<keyword evidence="5 6" id="KW-0408">Iron</keyword>
<dbReference type="GO" id="GO:0005506">
    <property type="term" value="F:iron ion binding"/>
    <property type="evidence" value="ECO:0007669"/>
    <property type="project" value="InterPro"/>
</dbReference>
<evidence type="ECO:0000256" key="1">
    <source>
        <dbReference type="ARBA" id="ARBA00001971"/>
    </source>
</evidence>
<reference evidence="9" key="1">
    <citation type="submission" date="2023-03" db="EMBL/GenBank/DDBJ databases">
        <title>Complete genome of Cladonia borealis.</title>
        <authorList>
            <person name="Park H."/>
        </authorList>
    </citation>
    <scope>NUCLEOTIDE SEQUENCE</scope>
    <source>
        <strain evidence="9">ANT050790</strain>
    </source>
</reference>
<dbReference type="InterPro" id="IPR001128">
    <property type="entry name" value="Cyt_P450"/>
</dbReference>
<evidence type="ECO:0000256" key="4">
    <source>
        <dbReference type="ARBA" id="ARBA00022723"/>
    </source>
</evidence>
<protein>
    <recommendedName>
        <fullName evidence="11">Cytochrome P450</fullName>
    </recommendedName>
</protein>
<keyword evidence="10" id="KW-1185">Reference proteome</keyword>
<keyword evidence="8" id="KW-0812">Transmembrane</keyword>